<keyword evidence="2" id="KW-0472">Membrane</keyword>
<evidence type="ECO:0000313" key="4">
    <source>
        <dbReference type="Proteomes" id="UP000243342"/>
    </source>
</evidence>
<evidence type="ECO:0000256" key="1">
    <source>
        <dbReference type="SAM" id="MobiDB-lite"/>
    </source>
</evidence>
<dbReference type="RefSeq" id="WP_071657482.1">
    <property type="nucleotide sequence ID" value="NZ_MLCF01000085.1"/>
</dbReference>
<dbReference type="STRING" id="1428644.BIV57_15635"/>
<dbReference type="SUPFAM" id="SSF47781">
    <property type="entry name" value="RuvA domain 2-like"/>
    <property type="match status" value="1"/>
</dbReference>
<evidence type="ECO:0000256" key="2">
    <source>
        <dbReference type="SAM" id="Phobius"/>
    </source>
</evidence>
<feature type="transmembrane region" description="Helical" evidence="2">
    <location>
        <begin position="124"/>
        <end position="144"/>
    </location>
</feature>
<feature type="compositionally biased region" description="Basic residues" evidence="1">
    <location>
        <begin position="1"/>
        <end position="12"/>
    </location>
</feature>
<accession>A0A1J7C4U5</accession>
<name>A0A1J7C4U5_9ACTN</name>
<keyword evidence="2" id="KW-0812">Transmembrane</keyword>
<dbReference type="InterPro" id="IPR010994">
    <property type="entry name" value="RuvA_2-like"/>
</dbReference>
<evidence type="ECO:0000313" key="3">
    <source>
        <dbReference type="EMBL" id="OIV36584.1"/>
    </source>
</evidence>
<keyword evidence="4" id="KW-1185">Reference proteome</keyword>
<dbReference type="OrthoDB" id="5184981at2"/>
<evidence type="ECO:0008006" key="5">
    <source>
        <dbReference type="Google" id="ProtNLM"/>
    </source>
</evidence>
<dbReference type="EMBL" id="MLCF01000085">
    <property type="protein sequence ID" value="OIV36584.1"/>
    <property type="molecule type" value="Genomic_DNA"/>
</dbReference>
<dbReference type="Proteomes" id="UP000243342">
    <property type="component" value="Unassembled WGS sequence"/>
</dbReference>
<comment type="caution">
    <text evidence="3">The sequence shown here is derived from an EMBL/GenBank/DDBJ whole genome shotgun (WGS) entry which is preliminary data.</text>
</comment>
<reference evidence="3 4" key="1">
    <citation type="submission" date="2016-10" db="EMBL/GenBank/DDBJ databases">
        <title>Genome sequence of Streptomyces gilvigriseus MUSC 26.</title>
        <authorList>
            <person name="Lee L.-H."/>
            <person name="Ser H.-L."/>
        </authorList>
    </citation>
    <scope>NUCLEOTIDE SEQUENCE [LARGE SCALE GENOMIC DNA]</scope>
    <source>
        <strain evidence="3 4">MUSC 26</strain>
    </source>
</reference>
<dbReference type="Pfam" id="PF12836">
    <property type="entry name" value="HHH_3"/>
    <property type="match status" value="1"/>
</dbReference>
<sequence>MPGAPRKAKGGAKGRWSGDPALQAPVPVPSAWRLVTGRGDGIALQAELAEEQARRREARRGAGGADGGAEAVDTVRAGTVVKARGAQFELSRAAWSLVPVVSFGLATPVPFLRRACALGERRGTGAFAGYLMTTLLSWFTIALAPEESDALAMGSLLLFVSTVVGSVHTFLTFRETWEAPAPARVRGGAAVPGTAAGSRPVSVEDRNREAVAEARARLRRRRRARRLALRRPALARELRIGRGSPAYDDGGLVDVNHADADMLVRRAELTAAEAAAVVAARERLGGRFSSVAELAVYAELSEGRLAEVADRLLCVGG</sequence>
<feature type="region of interest" description="Disordered" evidence="1">
    <location>
        <begin position="1"/>
        <end position="25"/>
    </location>
</feature>
<proteinExistence type="predicted"/>
<keyword evidence="2" id="KW-1133">Transmembrane helix</keyword>
<organism evidence="3 4">
    <name type="scientific">Mangrovactinospora gilvigrisea</name>
    <dbReference type="NCBI Taxonomy" id="1428644"/>
    <lineage>
        <taxon>Bacteria</taxon>
        <taxon>Bacillati</taxon>
        <taxon>Actinomycetota</taxon>
        <taxon>Actinomycetes</taxon>
        <taxon>Kitasatosporales</taxon>
        <taxon>Streptomycetaceae</taxon>
        <taxon>Mangrovactinospora</taxon>
    </lineage>
</organism>
<gene>
    <name evidence="3" type="ORF">BIV57_15635</name>
</gene>
<dbReference type="AlphaFoldDB" id="A0A1J7C4U5"/>
<feature type="transmembrane region" description="Helical" evidence="2">
    <location>
        <begin position="150"/>
        <end position="171"/>
    </location>
</feature>
<protein>
    <recommendedName>
        <fullName evidence="5">Helix-hairpin-helix domain-containing protein</fullName>
    </recommendedName>
</protein>